<organism evidence="1 2">
    <name type="scientific">Rhododendron molle</name>
    <name type="common">Chinese azalea</name>
    <name type="synonym">Azalea mollis</name>
    <dbReference type="NCBI Taxonomy" id="49168"/>
    <lineage>
        <taxon>Eukaryota</taxon>
        <taxon>Viridiplantae</taxon>
        <taxon>Streptophyta</taxon>
        <taxon>Embryophyta</taxon>
        <taxon>Tracheophyta</taxon>
        <taxon>Spermatophyta</taxon>
        <taxon>Magnoliopsida</taxon>
        <taxon>eudicotyledons</taxon>
        <taxon>Gunneridae</taxon>
        <taxon>Pentapetalae</taxon>
        <taxon>asterids</taxon>
        <taxon>Ericales</taxon>
        <taxon>Ericaceae</taxon>
        <taxon>Ericoideae</taxon>
        <taxon>Rhodoreae</taxon>
        <taxon>Rhododendron</taxon>
    </lineage>
</organism>
<evidence type="ECO:0000313" key="2">
    <source>
        <dbReference type="Proteomes" id="UP001062846"/>
    </source>
</evidence>
<sequence>MVFEFLFLTFEYFLFPYENTFYDCLLIEVVWREKFYGAGWVRATWCRAPSRSFQTCFGWFKFVWVIFKCKITESPPQSQIDLGHLKHVRTAEMRTCVARARSALKNFSCGDVI</sequence>
<reference evidence="1" key="1">
    <citation type="submission" date="2022-02" db="EMBL/GenBank/DDBJ databases">
        <title>Plant Genome Project.</title>
        <authorList>
            <person name="Zhang R.-G."/>
        </authorList>
    </citation>
    <scope>NUCLEOTIDE SEQUENCE</scope>
    <source>
        <strain evidence="1">AT1</strain>
    </source>
</reference>
<gene>
    <name evidence="1" type="ORF">RHMOL_Rhmol02G0258500</name>
</gene>
<accession>A0ACC0PUM7</accession>
<keyword evidence="2" id="KW-1185">Reference proteome</keyword>
<evidence type="ECO:0000313" key="1">
    <source>
        <dbReference type="EMBL" id="KAI8569175.1"/>
    </source>
</evidence>
<protein>
    <submittedName>
        <fullName evidence="1">Uncharacterized protein</fullName>
    </submittedName>
</protein>
<proteinExistence type="predicted"/>
<comment type="caution">
    <text evidence="1">The sequence shown here is derived from an EMBL/GenBank/DDBJ whole genome shotgun (WGS) entry which is preliminary data.</text>
</comment>
<dbReference type="EMBL" id="CM046389">
    <property type="protein sequence ID" value="KAI8569175.1"/>
    <property type="molecule type" value="Genomic_DNA"/>
</dbReference>
<dbReference type="Proteomes" id="UP001062846">
    <property type="component" value="Chromosome 2"/>
</dbReference>
<name>A0ACC0PUM7_RHOML</name>